<dbReference type="InterPro" id="IPR005561">
    <property type="entry name" value="ANTAR"/>
</dbReference>
<name>A0A9D1YBP9_9FIRM</name>
<evidence type="ECO:0000256" key="1">
    <source>
        <dbReference type="SAM" id="Coils"/>
    </source>
</evidence>
<dbReference type="EMBL" id="DXDU01000054">
    <property type="protein sequence ID" value="HIY26181.1"/>
    <property type="molecule type" value="Genomic_DNA"/>
</dbReference>
<protein>
    <submittedName>
        <fullName evidence="3">ANTAR domain-containing protein</fullName>
    </submittedName>
</protein>
<dbReference type="SMART" id="SM01012">
    <property type="entry name" value="ANTAR"/>
    <property type="match status" value="1"/>
</dbReference>
<dbReference type="GO" id="GO:0003723">
    <property type="term" value="F:RNA binding"/>
    <property type="evidence" value="ECO:0007669"/>
    <property type="project" value="InterPro"/>
</dbReference>
<feature type="coiled-coil region" evidence="1">
    <location>
        <begin position="122"/>
        <end position="149"/>
    </location>
</feature>
<dbReference type="Proteomes" id="UP000823915">
    <property type="component" value="Unassembled WGS sequence"/>
</dbReference>
<dbReference type="InterPro" id="IPR036388">
    <property type="entry name" value="WH-like_DNA-bd_sf"/>
</dbReference>
<dbReference type="InterPro" id="IPR011006">
    <property type="entry name" value="CheY-like_superfamily"/>
</dbReference>
<accession>A0A9D1YBP9</accession>
<comment type="caution">
    <text evidence="3">The sequence shown here is derived from an EMBL/GenBank/DDBJ whole genome shotgun (WGS) entry which is preliminary data.</text>
</comment>
<evidence type="ECO:0000313" key="4">
    <source>
        <dbReference type="Proteomes" id="UP000823915"/>
    </source>
</evidence>
<evidence type="ECO:0000313" key="3">
    <source>
        <dbReference type="EMBL" id="HIY26181.1"/>
    </source>
</evidence>
<dbReference type="Pfam" id="PF03861">
    <property type="entry name" value="ANTAR"/>
    <property type="match status" value="1"/>
</dbReference>
<reference evidence="3" key="2">
    <citation type="submission" date="2021-04" db="EMBL/GenBank/DDBJ databases">
        <authorList>
            <person name="Gilroy R."/>
        </authorList>
    </citation>
    <scope>NUCLEOTIDE SEQUENCE</scope>
    <source>
        <strain evidence="3">1282</strain>
    </source>
</reference>
<dbReference type="SUPFAM" id="SSF52172">
    <property type="entry name" value="CheY-like"/>
    <property type="match status" value="1"/>
</dbReference>
<dbReference type="Gene3D" id="3.40.50.2300">
    <property type="match status" value="1"/>
</dbReference>
<organism evidence="3 4">
    <name type="scientific">Candidatus Acutalibacter pullistercoris</name>
    <dbReference type="NCBI Taxonomy" id="2838418"/>
    <lineage>
        <taxon>Bacteria</taxon>
        <taxon>Bacillati</taxon>
        <taxon>Bacillota</taxon>
        <taxon>Clostridia</taxon>
        <taxon>Eubacteriales</taxon>
        <taxon>Acutalibacteraceae</taxon>
        <taxon>Acutalibacter</taxon>
    </lineage>
</organism>
<proteinExistence type="predicted"/>
<dbReference type="PROSITE" id="PS50921">
    <property type="entry name" value="ANTAR"/>
    <property type="match status" value="1"/>
</dbReference>
<dbReference type="Gene3D" id="1.10.10.10">
    <property type="entry name" value="Winged helix-like DNA-binding domain superfamily/Winged helix DNA-binding domain"/>
    <property type="match status" value="1"/>
</dbReference>
<feature type="domain" description="ANTAR" evidence="2">
    <location>
        <begin position="129"/>
        <end position="190"/>
    </location>
</feature>
<reference evidence="3" key="1">
    <citation type="journal article" date="2021" name="PeerJ">
        <title>Extensive microbial diversity within the chicken gut microbiome revealed by metagenomics and culture.</title>
        <authorList>
            <person name="Gilroy R."/>
            <person name="Ravi A."/>
            <person name="Getino M."/>
            <person name="Pursley I."/>
            <person name="Horton D.L."/>
            <person name="Alikhan N.F."/>
            <person name="Baker D."/>
            <person name="Gharbi K."/>
            <person name="Hall N."/>
            <person name="Watson M."/>
            <person name="Adriaenssens E.M."/>
            <person name="Foster-Nyarko E."/>
            <person name="Jarju S."/>
            <person name="Secka A."/>
            <person name="Antonio M."/>
            <person name="Oren A."/>
            <person name="Chaudhuri R.R."/>
            <person name="La Ragione R."/>
            <person name="Hildebrand F."/>
            <person name="Pallen M.J."/>
        </authorList>
    </citation>
    <scope>NUCLEOTIDE SEQUENCE</scope>
    <source>
        <strain evidence="3">1282</strain>
    </source>
</reference>
<sequence>MRTPGPEGGRALLVLGGEKYLPQWERLLRECGFPQAERAASGGEARRLLLSGDWDLLLIAAPLPDEFGHDLAVDAAAQGLPVLLSVKAELWEEVSARVAAAGVLTLGRPFSKAVFAQAAGMLRASQARVGKLQAENKKLRQKLEELRLISRAKCLLVEYLHLDEEGAHEYLQRAAMEERTTRRAIAEEIIAEYGESERR</sequence>
<keyword evidence="1" id="KW-0175">Coiled coil</keyword>
<evidence type="ECO:0000259" key="2">
    <source>
        <dbReference type="PROSITE" id="PS50921"/>
    </source>
</evidence>
<gene>
    <name evidence="3" type="ORF">H9838_03300</name>
</gene>
<dbReference type="AlphaFoldDB" id="A0A9D1YBP9"/>